<sequence length="366" mass="43257">MASDNFYDGFDYNSSQDDLEIEYQIYLFEIRQCSKAKKQNKHKMRIPSYRFSRKTSKSQHPLIKIDNIDNKRTVEVEQKIFRYTRYPSKQAKNIIKGFECDKQFQTKSDCVQPNVSLQTVRPHDFTTFRRHFYRTNHQQIKSSLKHQTNIEIINIRLAPIDKSIQNDFMKRFNENTSYYPHLVYHGTKLTNIKSILRYGFLIPNQPHPTNSKAPIIATQNGSAYGSGIYCSETADYSLSYTNTTNTLLVCAALPKRNEAGSIERSHGNILVLSHVSEIIPLFLIDIQYLSESNLNKPWFNQQYPVKINIKEDANKPLIISRKYLRKVLNYMKDEVQKNRRYRGRRNNRHKIRREDEYQARVFELFS</sequence>
<protein>
    <recommendedName>
        <fullName evidence="1">PARP catalytic domain-containing protein</fullName>
    </recommendedName>
</protein>
<reference evidence="2" key="1">
    <citation type="submission" date="2021-02" db="EMBL/GenBank/DDBJ databases">
        <authorList>
            <person name="Nowell W R."/>
        </authorList>
    </citation>
    <scope>NUCLEOTIDE SEQUENCE</scope>
</reference>
<accession>A0A813U9F9</accession>
<dbReference type="SUPFAM" id="SSF56399">
    <property type="entry name" value="ADP-ribosylation"/>
    <property type="match status" value="1"/>
</dbReference>
<dbReference type="Proteomes" id="UP000663877">
    <property type="component" value="Unassembled WGS sequence"/>
</dbReference>
<evidence type="ECO:0000313" key="4">
    <source>
        <dbReference type="Proteomes" id="UP000663832"/>
    </source>
</evidence>
<dbReference type="AlphaFoldDB" id="A0A813U9F9"/>
<dbReference type="InterPro" id="IPR012317">
    <property type="entry name" value="Poly(ADP-ribose)pol_cat_dom"/>
</dbReference>
<dbReference type="GO" id="GO:0003950">
    <property type="term" value="F:NAD+ poly-ADP-ribosyltransferase activity"/>
    <property type="evidence" value="ECO:0007669"/>
    <property type="project" value="InterPro"/>
</dbReference>
<name>A0A813U9F9_9BILA</name>
<proteinExistence type="predicted"/>
<evidence type="ECO:0000313" key="3">
    <source>
        <dbReference type="EMBL" id="CAF1075884.1"/>
    </source>
</evidence>
<dbReference type="EMBL" id="CAJNOI010000110">
    <property type="protein sequence ID" value="CAF1075884.1"/>
    <property type="molecule type" value="Genomic_DNA"/>
</dbReference>
<evidence type="ECO:0000259" key="1">
    <source>
        <dbReference type="Pfam" id="PF00644"/>
    </source>
</evidence>
<dbReference type="Proteomes" id="UP000663832">
    <property type="component" value="Unassembled WGS sequence"/>
</dbReference>
<dbReference type="Pfam" id="PF00644">
    <property type="entry name" value="PARP"/>
    <property type="match status" value="1"/>
</dbReference>
<gene>
    <name evidence="3" type="ORF">BJG266_LOCUS19973</name>
    <name evidence="2" type="ORF">QVE165_LOCUS5189</name>
</gene>
<dbReference type="OrthoDB" id="10007138at2759"/>
<comment type="caution">
    <text evidence="2">The sequence shown here is derived from an EMBL/GenBank/DDBJ whole genome shotgun (WGS) entry which is preliminary data.</text>
</comment>
<evidence type="ECO:0000313" key="2">
    <source>
        <dbReference type="EMBL" id="CAF0819625.1"/>
    </source>
</evidence>
<keyword evidence="4" id="KW-1185">Reference proteome</keyword>
<organism evidence="2 4">
    <name type="scientific">Adineta steineri</name>
    <dbReference type="NCBI Taxonomy" id="433720"/>
    <lineage>
        <taxon>Eukaryota</taxon>
        <taxon>Metazoa</taxon>
        <taxon>Spiralia</taxon>
        <taxon>Gnathifera</taxon>
        <taxon>Rotifera</taxon>
        <taxon>Eurotatoria</taxon>
        <taxon>Bdelloidea</taxon>
        <taxon>Adinetida</taxon>
        <taxon>Adinetidae</taxon>
        <taxon>Adineta</taxon>
    </lineage>
</organism>
<dbReference type="EMBL" id="CAJNOM010000020">
    <property type="protein sequence ID" value="CAF0819625.1"/>
    <property type="molecule type" value="Genomic_DNA"/>
</dbReference>
<feature type="domain" description="PARP catalytic" evidence="1">
    <location>
        <begin position="148"/>
        <end position="245"/>
    </location>
</feature>
<dbReference type="Gene3D" id="3.90.228.10">
    <property type="match status" value="1"/>
</dbReference>